<accession>A0A0E9UJS4</accession>
<reference evidence="2" key="1">
    <citation type="submission" date="2014-11" db="EMBL/GenBank/DDBJ databases">
        <authorList>
            <person name="Amaro Gonzalez C."/>
        </authorList>
    </citation>
    <scope>NUCLEOTIDE SEQUENCE</scope>
</reference>
<sequence>MHKKGQIYTLAHYSTQKTLFSVYLQFMIFQGPGLAYLLNNLGHSFD</sequence>
<keyword evidence="1" id="KW-0812">Transmembrane</keyword>
<reference evidence="2" key="2">
    <citation type="journal article" date="2015" name="Fish Shellfish Immunol.">
        <title>Early steps in the European eel (Anguilla anguilla)-Vibrio vulnificus interaction in the gills: Role of the RtxA13 toxin.</title>
        <authorList>
            <person name="Callol A."/>
            <person name="Pajuelo D."/>
            <person name="Ebbesson L."/>
            <person name="Teles M."/>
            <person name="MacKenzie S."/>
            <person name="Amaro C."/>
        </authorList>
    </citation>
    <scope>NUCLEOTIDE SEQUENCE</scope>
</reference>
<keyword evidence="1" id="KW-1133">Transmembrane helix</keyword>
<dbReference type="AlphaFoldDB" id="A0A0E9UJS4"/>
<feature type="transmembrane region" description="Helical" evidence="1">
    <location>
        <begin position="20"/>
        <end position="38"/>
    </location>
</feature>
<evidence type="ECO:0000256" key="1">
    <source>
        <dbReference type="SAM" id="Phobius"/>
    </source>
</evidence>
<protein>
    <submittedName>
        <fullName evidence="2">Uncharacterized protein</fullName>
    </submittedName>
</protein>
<evidence type="ECO:0000313" key="2">
    <source>
        <dbReference type="EMBL" id="JAH65961.1"/>
    </source>
</evidence>
<dbReference type="EMBL" id="GBXM01042616">
    <property type="protein sequence ID" value="JAH65961.1"/>
    <property type="molecule type" value="Transcribed_RNA"/>
</dbReference>
<organism evidence="2">
    <name type="scientific">Anguilla anguilla</name>
    <name type="common">European freshwater eel</name>
    <name type="synonym">Muraena anguilla</name>
    <dbReference type="NCBI Taxonomy" id="7936"/>
    <lineage>
        <taxon>Eukaryota</taxon>
        <taxon>Metazoa</taxon>
        <taxon>Chordata</taxon>
        <taxon>Craniata</taxon>
        <taxon>Vertebrata</taxon>
        <taxon>Euteleostomi</taxon>
        <taxon>Actinopterygii</taxon>
        <taxon>Neopterygii</taxon>
        <taxon>Teleostei</taxon>
        <taxon>Anguilliformes</taxon>
        <taxon>Anguillidae</taxon>
        <taxon>Anguilla</taxon>
    </lineage>
</organism>
<name>A0A0E9UJS4_ANGAN</name>
<keyword evidence="1" id="KW-0472">Membrane</keyword>
<proteinExistence type="predicted"/>